<evidence type="ECO:0000256" key="1">
    <source>
        <dbReference type="ARBA" id="ARBA00004477"/>
    </source>
</evidence>
<evidence type="ECO:0000256" key="9">
    <source>
        <dbReference type="ARBA" id="ARBA00047280"/>
    </source>
</evidence>
<keyword evidence="5" id="KW-0378">Hydrolase</keyword>
<keyword evidence="14" id="KW-1185">Reference proteome</keyword>
<gene>
    <name evidence="13" type="ORF">R1flu_013439</name>
</gene>
<evidence type="ECO:0000256" key="4">
    <source>
        <dbReference type="ARBA" id="ARBA00022692"/>
    </source>
</evidence>
<reference evidence="13 14" key="1">
    <citation type="submission" date="2024-09" db="EMBL/GenBank/DDBJ databases">
        <title>Chromosome-scale assembly of Riccia fluitans.</title>
        <authorList>
            <person name="Paukszto L."/>
            <person name="Sawicki J."/>
            <person name="Karawczyk K."/>
            <person name="Piernik-Szablinska J."/>
            <person name="Szczecinska M."/>
            <person name="Mazdziarz M."/>
        </authorList>
    </citation>
    <scope>NUCLEOTIDE SEQUENCE [LARGE SCALE GENOMIC DNA]</scope>
    <source>
        <strain evidence="13">Rf_01</strain>
        <tissue evidence="13">Aerial parts of the thallus</tissue>
    </source>
</reference>
<comment type="subcellular location">
    <subcellularLocation>
        <location evidence="1">Endoplasmic reticulum membrane</location>
        <topology evidence="1">Multi-pass membrane protein</topology>
    </subcellularLocation>
</comment>
<keyword evidence="8 11" id="KW-0472">Membrane</keyword>
<proteinExistence type="inferred from homology"/>
<feature type="transmembrane region" description="Helical" evidence="11">
    <location>
        <begin position="305"/>
        <end position="323"/>
    </location>
</feature>
<dbReference type="PANTHER" id="PTHR13046">
    <property type="entry name" value="PROTEASE U48 CAAX PRENYL PROTEASE RCE1"/>
    <property type="match status" value="1"/>
</dbReference>
<dbReference type="GO" id="GO:0080120">
    <property type="term" value="P:CAAX-box protein maturation"/>
    <property type="evidence" value="ECO:0007669"/>
    <property type="project" value="UniProtKB-ARBA"/>
</dbReference>
<evidence type="ECO:0000256" key="6">
    <source>
        <dbReference type="ARBA" id="ARBA00022824"/>
    </source>
</evidence>
<keyword evidence="3" id="KW-0645">Protease</keyword>
<evidence type="ECO:0000256" key="7">
    <source>
        <dbReference type="ARBA" id="ARBA00022989"/>
    </source>
</evidence>
<evidence type="ECO:0000256" key="2">
    <source>
        <dbReference type="ARBA" id="ARBA00006897"/>
    </source>
</evidence>
<dbReference type="Proteomes" id="UP001605036">
    <property type="component" value="Unassembled WGS sequence"/>
</dbReference>
<protein>
    <recommendedName>
        <fullName evidence="10">intramembrane prenyl-peptidase Rce1</fullName>
        <ecNumber evidence="10">3.4.26.1</ecNumber>
    </recommendedName>
</protein>
<dbReference type="GO" id="GO:0004175">
    <property type="term" value="F:endopeptidase activity"/>
    <property type="evidence" value="ECO:0007669"/>
    <property type="project" value="UniProtKB-ARBA"/>
</dbReference>
<dbReference type="GO" id="GO:0006508">
    <property type="term" value="P:proteolysis"/>
    <property type="evidence" value="ECO:0007669"/>
    <property type="project" value="UniProtKB-KW"/>
</dbReference>
<organism evidence="13 14">
    <name type="scientific">Riccia fluitans</name>
    <dbReference type="NCBI Taxonomy" id="41844"/>
    <lineage>
        <taxon>Eukaryota</taxon>
        <taxon>Viridiplantae</taxon>
        <taxon>Streptophyta</taxon>
        <taxon>Embryophyta</taxon>
        <taxon>Marchantiophyta</taxon>
        <taxon>Marchantiopsida</taxon>
        <taxon>Marchantiidae</taxon>
        <taxon>Marchantiales</taxon>
        <taxon>Ricciaceae</taxon>
        <taxon>Riccia</taxon>
    </lineage>
</organism>
<feature type="transmembrane region" description="Helical" evidence="11">
    <location>
        <begin position="247"/>
        <end position="269"/>
    </location>
</feature>
<keyword evidence="7 11" id="KW-1133">Transmembrane helix</keyword>
<dbReference type="InterPro" id="IPR003675">
    <property type="entry name" value="Rce1/LyrA-like_dom"/>
</dbReference>
<comment type="similarity">
    <text evidence="2">Belongs to the peptidase U48 family.</text>
</comment>
<evidence type="ECO:0000259" key="12">
    <source>
        <dbReference type="Pfam" id="PF02517"/>
    </source>
</evidence>
<feature type="transmembrane region" description="Helical" evidence="11">
    <location>
        <begin position="81"/>
        <end position="102"/>
    </location>
</feature>
<accession>A0ABD1YDD3</accession>
<evidence type="ECO:0000256" key="8">
    <source>
        <dbReference type="ARBA" id="ARBA00023136"/>
    </source>
</evidence>
<feature type="transmembrane region" description="Helical" evidence="11">
    <location>
        <begin position="45"/>
        <end position="69"/>
    </location>
</feature>
<evidence type="ECO:0000313" key="14">
    <source>
        <dbReference type="Proteomes" id="UP001605036"/>
    </source>
</evidence>
<dbReference type="Pfam" id="PF02517">
    <property type="entry name" value="Rce1-like"/>
    <property type="match status" value="1"/>
</dbReference>
<evidence type="ECO:0000313" key="13">
    <source>
        <dbReference type="EMBL" id="KAL2628753.1"/>
    </source>
</evidence>
<feature type="domain" description="CAAX prenyl protease 2/Lysostaphin resistance protein A-like" evidence="12">
    <location>
        <begin position="183"/>
        <end position="288"/>
    </location>
</feature>
<dbReference type="GO" id="GO:0005789">
    <property type="term" value="C:endoplasmic reticulum membrane"/>
    <property type="evidence" value="ECO:0007669"/>
    <property type="project" value="UniProtKB-SubCell"/>
</dbReference>
<name>A0ABD1YDD3_9MARC</name>
<evidence type="ECO:0000256" key="11">
    <source>
        <dbReference type="SAM" id="Phobius"/>
    </source>
</evidence>
<dbReference type="AlphaFoldDB" id="A0ABD1YDD3"/>
<keyword evidence="6" id="KW-0256">Endoplasmic reticulum</keyword>
<sequence>MAGEMKAAHRAAPGSAATAASSSSYWVRSEIVQNLNGKMEQKAKALGVCGMMAVAYVAVLYAPALFLAGPKSVREHTLRRFAFAAVASSLAPILCLALLPVHPGWESDWRAVLAVFGLRPDHLWQAIVLPTVLTAMLYLGPVALLFLDLIEWCWAASQQGNKVLRESSSAVMAYGKSIASDILVWRNCLVAPVSEELVFRACMVPLLLCGGFSPSTTLFLCPLFFALAHLHHFWELIYQKNHAKSTAALIVGAQLGYTTIFGWYATFLYLRTGHLIAPIVAHIFCNTMGLPNIGEAMTSSYRKVIGVAYVVGLVGFFALLGPISDPWLFNEVRGPKGCDCWSGFCKWAASQKPEKLRIE</sequence>
<comment type="catalytic activity">
    <reaction evidence="9">
        <text>Hydrolyzes the peptide bond -P2-(S-farnesyl or geranylgeranyl)C-P1'-P2'-P3'-COOH where P1' and P2' are amino acids with aliphatic sidechains and P3' is any C-terminal residue.</text>
        <dbReference type="EC" id="3.4.26.1"/>
    </reaction>
</comment>
<comment type="caution">
    <text evidence="13">The sequence shown here is derived from an EMBL/GenBank/DDBJ whole genome shotgun (WGS) entry which is preliminary data.</text>
</comment>
<dbReference type="EC" id="3.4.26.1" evidence="10"/>
<feature type="transmembrane region" description="Helical" evidence="11">
    <location>
        <begin position="122"/>
        <end position="147"/>
    </location>
</feature>
<evidence type="ECO:0000256" key="5">
    <source>
        <dbReference type="ARBA" id="ARBA00022801"/>
    </source>
</evidence>
<evidence type="ECO:0000256" key="10">
    <source>
        <dbReference type="ARBA" id="ARBA00049729"/>
    </source>
</evidence>
<dbReference type="InterPro" id="IPR039731">
    <property type="entry name" value="Rce1"/>
</dbReference>
<dbReference type="PANTHER" id="PTHR13046:SF0">
    <property type="entry name" value="CAAX PRENYL PROTEASE 2"/>
    <property type="match status" value="1"/>
</dbReference>
<dbReference type="EMBL" id="JBHFFA010000004">
    <property type="protein sequence ID" value="KAL2628753.1"/>
    <property type="molecule type" value="Genomic_DNA"/>
</dbReference>
<keyword evidence="4 11" id="KW-0812">Transmembrane</keyword>
<feature type="transmembrane region" description="Helical" evidence="11">
    <location>
        <begin position="197"/>
        <end position="227"/>
    </location>
</feature>
<evidence type="ECO:0000256" key="3">
    <source>
        <dbReference type="ARBA" id="ARBA00022670"/>
    </source>
</evidence>